<organism evidence="2 3">
    <name type="scientific">Dorcoceras hygrometricum</name>
    <dbReference type="NCBI Taxonomy" id="472368"/>
    <lineage>
        <taxon>Eukaryota</taxon>
        <taxon>Viridiplantae</taxon>
        <taxon>Streptophyta</taxon>
        <taxon>Embryophyta</taxon>
        <taxon>Tracheophyta</taxon>
        <taxon>Spermatophyta</taxon>
        <taxon>Magnoliopsida</taxon>
        <taxon>eudicotyledons</taxon>
        <taxon>Gunneridae</taxon>
        <taxon>Pentapetalae</taxon>
        <taxon>asterids</taxon>
        <taxon>lamiids</taxon>
        <taxon>Lamiales</taxon>
        <taxon>Gesneriaceae</taxon>
        <taxon>Didymocarpoideae</taxon>
        <taxon>Trichosporeae</taxon>
        <taxon>Loxocarpinae</taxon>
        <taxon>Dorcoceras</taxon>
    </lineage>
</organism>
<keyword evidence="3" id="KW-1185">Reference proteome</keyword>
<dbReference type="GO" id="GO:0032259">
    <property type="term" value="P:methylation"/>
    <property type="evidence" value="ECO:0007669"/>
    <property type="project" value="UniProtKB-KW"/>
</dbReference>
<gene>
    <name evidence="2" type="ORF">F511_13413</name>
</gene>
<name>A0A2Z7BJV8_9LAMI</name>
<dbReference type="GO" id="GO:0008168">
    <property type="term" value="F:methyltransferase activity"/>
    <property type="evidence" value="ECO:0007669"/>
    <property type="project" value="UniProtKB-KW"/>
</dbReference>
<keyword evidence="2" id="KW-0808">Transferase</keyword>
<feature type="region of interest" description="Disordered" evidence="1">
    <location>
        <begin position="104"/>
        <end position="129"/>
    </location>
</feature>
<reference evidence="2 3" key="1">
    <citation type="journal article" date="2015" name="Proc. Natl. Acad. Sci. U.S.A.">
        <title>The resurrection genome of Boea hygrometrica: A blueprint for survival of dehydration.</title>
        <authorList>
            <person name="Xiao L."/>
            <person name="Yang G."/>
            <person name="Zhang L."/>
            <person name="Yang X."/>
            <person name="Zhao S."/>
            <person name="Ji Z."/>
            <person name="Zhou Q."/>
            <person name="Hu M."/>
            <person name="Wang Y."/>
            <person name="Chen M."/>
            <person name="Xu Y."/>
            <person name="Jin H."/>
            <person name="Xiao X."/>
            <person name="Hu G."/>
            <person name="Bao F."/>
            <person name="Hu Y."/>
            <person name="Wan P."/>
            <person name="Li L."/>
            <person name="Deng X."/>
            <person name="Kuang T."/>
            <person name="Xiang C."/>
            <person name="Zhu J.K."/>
            <person name="Oliver M.J."/>
            <person name="He Y."/>
        </authorList>
    </citation>
    <scope>NUCLEOTIDE SEQUENCE [LARGE SCALE GENOMIC DNA]</scope>
    <source>
        <strain evidence="3">cv. XS01</strain>
    </source>
</reference>
<feature type="compositionally biased region" description="Polar residues" evidence="1">
    <location>
        <begin position="112"/>
        <end position="127"/>
    </location>
</feature>
<evidence type="ECO:0000256" key="1">
    <source>
        <dbReference type="SAM" id="MobiDB-lite"/>
    </source>
</evidence>
<sequence length="207" mass="23209">MRAAQGHARGRDKRGAPCAIVRHRAAHIGRPTTSLLARPTPDAQHPAAQQLARVAADHRASLCAAEAISARQGRRIAAGMLPPNVAQPVRIDAPPVDNRYLLKQPRRKRNQQNDVAWPTSSYLPTDTSRLDKQCNRSLATGTRRNTQNAAFPLNQTTSLLISDWFFKPNTCRFLDHSHNCAPDASSNHYKRNYFQTQHKTSHSRHLY</sequence>
<dbReference type="EMBL" id="KV005070">
    <property type="protein sequence ID" value="KZV34395.1"/>
    <property type="molecule type" value="Genomic_DNA"/>
</dbReference>
<dbReference type="Proteomes" id="UP000250235">
    <property type="component" value="Unassembled WGS sequence"/>
</dbReference>
<protein>
    <submittedName>
        <fullName evidence="2">Histone-lysine N-methyltransferase ASHR3-like</fullName>
    </submittedName>
</protein>
<accession>A0A2Z7BJV8</accession>
<evidence type="ECO:0000313" key="3">
    <source>
        <dbReference type="Proteomes" id="UP000250235"/>
    </source>
</evidence>
<proteinExistence type="predicted"/>
<dbReference type="AlphaFoldDB" id="A0A2Z7BJV8"/>
<evidence type="ECO:0000313" key="2">
    <source>
        <dbReference type="EMBL" id="KZV34395.1"/>
    </source>
</evidence>
<keyword evidence="2" id="KW-0489">Methyltransferase</keyword>